<protein>
    <submittedName>
        <fullName evidence="1">Uncharacterized protein</fullName>
    </submittedName>
</protein>
<dbReference type="OrthoDB" id="1000528at2759"/>
<proteinExistence type="predicted"/>
<evidence type="ECO:0000313" key="1">
    <source>
        <dbReference type="EMBL" id="PPS02706.1"/>
    </source>
</evidence>
<accession>A0A2P5XH87</accession>
<dbReference type="EMBL" id="KZ664872">
    <property type="protein sequence ID" value="PPS02706.1"/>
    <property type="molecule type" value="Genomic_DNA"/>
</dbReference>
<dbReference type="Proteomes" id="UP000239757">
    <property type="component" value="Unassembled WGS sequence"/>
</dbReference>
<evidence type="ECO:0000313" key="2">
    <source>
        <dbReference type="Proteomes" id="UP000239757"/>
    </source>
</evidence>
<reference evidence="1 2" key="1">
    <citation type="submission" date="2015-01" db="EMBL/GenBank/DDBJ databases">
        <title>Genome of allotetraploid Gossypium barbadense reveals genomic plasticity and fiber elongation in cotton evolution.</title>
        <authorList>
            <person name="Chen X."/>
            <person name="Liu X."/>
            <person name="Zhao B."/>
            <person name="Zheng H."/>
            <person name="Hu Y."/>
            <person name="Lu G."/>
            <person name="Yang C."/>
            <person name="Chen J."/>
            <person name="Shan C."/>
            <person name="Zhang L."/>
            <person name="Zhou Y."/>
            <person name="Wang L."/>
            <person name="Guo W."/>
            <person name="Bai Y."/>
            <person name="Ruan J."/>
            <person name="Shangguan X."/>
            <person name="Mao Y."/>
            <person name="Jiang J."/>
            <person name="Zhu Y."/>
            <person name="Lei J."/>
            <person name="Kang H."/>
            <person name="Chen S."/>
            <person name="He X."/>
            <person name="Wang R."/>
            <person name="Wang Y."/>
            <person name="Chen J."/>
            <person name="Wang L."/>
            <person name="Yu S."/>
            <person name="Wang B."/>
            <person name="Wei J."/>
            <person name="Song S."/>
            <person name="Lu X."/>
            <person name="Gao Z."/>
            <person name="Gu W."/>
            <person name="Deng X."/>
            <person name="Ma D."/>
            <person name="Wang S."/>
            <person name="Liang W."/>
            <person name="Fang L."/>
            <person name="Cai C."/>
            <person name="Zhu X."/>
            <person name="Zhou B."/>
            <person name="Zhang Y."/>
            <person name="Chen Z."/>
            <person name="Xu S."/>
            <person name="Zhu R."/>
            <person name="Wang S."/>
            <person name="Zhang T."/>
            <person name="Zhao G."/>
        </authorList>
    </citation>
    <scope>NUCLEOTIDE SEQUENCE [LARGE SCALE GENOMIC DNA]</scope>
    <source>
        <strain evidence="2">cv. Xinhai21</strain>
        <tissue evidence="1">Leaf</tissue>
    </source>
</reference>
<name>A0A2P5XH87_GOSBA</name>
<gene>
    <name evidence="1" type="ORF">GOBAR_AA17954</name>
</gene>
<organism evidence="1 2">
    <name type="scientific">Gossypium barbadense</name>
    <name type="common">Sea Island cotton</name>
    <name type="synonym">Hibiscus barbadensis</name>
    <dbReference type="NCBI Taxonomy" id="3634"/>
    <lineage>
        <taxon>Eukaryota</taxon>
        <taxon>Viridiplantae</taxon>
        <taxon>Streptophyta</taxon>
        <taxon>Embryophyta</taxon>
        <taxon>Tracheophyta</taxon>
        <taxon>Spermatophyta</taxon>
        <taxon>Magnoliopsida</taxon>
        <taxon>eudicotyledons</taxon>
        <taxon>Gunneridae</taxon>
        <taxon>Pentapetalae</taxon>
        <taxon>rosids</taxon>
        <taxon>malvids</taxon>
        <taxon>Malvales</taxon>
        <taxon>Malvaceae</taxon>
        <taxon>Malvoideae</taxon>
        <taxon>Gossypium</taxon>
    </lineage>
</organism>
<dbReference type="AlphaFoldDB" id="A0A2P5XH87"/>
<sequence>MLNAINYRWSDTVVQVEATNSITTTRDGRLHKLDLRGKNDKNWQDYHKEYIDILDYRMRFLPIHKPFFSLDTTACLEYMLWCRVTDKAYLLLVEARSK</sequence>